<dbReference type="PANTHER" id="PTHR31836:SF21">
    <property type="entry name" value="EXPANSIN-LIKE PROTEIN 7"/>
    <property type="match status" value="1"/>
</dbReference>
<proteinExistence type="predicted"/>
<dbReference type="InterPro" id="IPR051477">
    <property type="entry name" value="Expansin_CellWall"/>
</dbReference>
<organism evidence="2">
    <name type="scientific">viral metagenome</name>
    <dbReference type="NCBI Taxonomy" id="1070528"/>
    <lineage>
        <taxon>unclassified sequences</taxon>
        <taxon>metagenomes</taxon>
        <taxon>organismal metagenomes</taxon>
    </lineage>
</organism>
<dbReference type="EMBL" id="MN740785">
    <property type="protein sequence ID" value="QHU11516.1"/>
    <property type="molecule type" value="Genomic_DNA"/>
</dbReference>
<evidence type="ECO:0000313" key="2">
    <source>
        <dbReference type="EMBL" id="QHU11516.1"/>
    </source>
</evidence>
<protein>
    <recommendedName>
        <fullName evidence="3">Expansin-like EG45 domain-containing protein</fullName>
    </recommendedName>
</protein>
<dbReference type="PANTHER" id="PTHR31836">
    <property type="match status" value="1"/>
</dbReference>
<dbReference type="AlphaFoldDB" id="A0A6C0K355"/>
<dbReference type="CDD" id="cd22271">
    <property type="entry name" value="DPBB_EXP_N-like"/>
    <property type="match status" value="1"/>
</dbReference>
<name>A0A6C0K355_9ZZZZ</name>
<evidence type="ECO:0000256" key="1">
    <source>
        <dbReference type="ARBA" id="ARBA00022729"/>
    </source>
</evidence>
<dbReference type="SUPFAM" id="SSF50685">
    <property type="entry name" value="Barwin-like endoglucanases"/>
    <property type="match status" value="1"/>
</dbReference>
<accession>A0A6C0K355</accession>
<reference evidence="2" key="1">
    <citation type="journal article" date="2020" name="Nature">
        <title>Giant virus diversity and host interactions through global metagenomics.</title>
        <authorList>
            <person name="Schulz F."/>
            <person name="Roux S."/>
            <person name="Paez-Espino D."/>
            <person name="Jungbluth S."/>
            <person name="Walsh D.A."/>
            <person name="Denef V.J."/>
            <person name="McMahon K.D."/>
            <person name="Konstantinidis K.T."/>
            <person name="Eloe-Fadrosh E.A."/>
            <person name="Kyrpides N.C."/>
            <person name="Woyke T."/>
        </authorList>
    </citation>
    <scope>NUCLEOTIDE SEQUENCE</scope>
    <source>
        <strain evidence="2">GVMAG-S-1101169-75</strain>
    </source>
</reference>
<dbReference type="Gene3D" id="2.40.40.10">
    <property type="entry name" value="RlpA-like domain"/>
    <property type="match status" value="1"/>
</dbReference>
<evidence type="ECO:0008006" key="3">
    <source>
        <dbReference type="Google" id="ProtNLM"/>
    </source>
</evidence>
<dbReference type="InterPro" id="IPR036908">
    <property type="entry name" value="RlpA-like_sf"/>
</dbReference>
<sequence length="154" mass="16896">MNFQAKNRMMMMMIMIITTTLNQAFDGDGTFYGAGGNGANGACMLPPGFNGVDTTVAMNHVQFENGAACGRCVRITGNGGGAGMTPILGPLYGTVDNECPECKHGDIDLGLAGDGRWNINWEYISCNEIPHRSLRGNRFSFMEKKLNLAWWKWY</sequence>
<keyword evidence="1" id="KW-0732">Signal</keyword>